<dbReference type="Gene3D" id="3.20.20.370">
    <property type="entry name" value="Glycoside hydrolase/deacetylase"/>
    <property type="match status" value="1"/>
</dbReference>
<comment type="caution">
    <text evidence="2">The sequence shown here is derived from an EMBL/GenBank/DDBJ whole genome shotgun (WGS) entry which is preliminary data.</text>
</comment>
<name>A0A398CKZ8_9BACL</name>
<organism evidence="2 3">
    <name type="scientific">Cohnella faecalis</name>
    <dbReference type="NCBI Taxonomy" id="2315694"/>
    <lineage>
        <taxon>Bacteria</taxon>
        <taxon>Bacillati</taxon>
        <taxon>Bacillota</taxon>
        <taxon>Bacilli</taxon>
        <taxon>Bacillales</taxon>
        <taxon>Paenibacillaceae</taxon>
        <taxon>Cohnella</taxon>
    </lineage>
</organism>
<sequence>MIRKSPARIAAMLIALWAVWMAGTYGPLAPFVEAVKLRSSETAAVSEELKGVGLKEWIEAEAAKRKIEPADAVIDRVWKAIPGYNGREVDVHATYSRAKALGVLPGSADFPWVYRELTAKVRLDDLPYMPIYRGNPAKPAVGLMINVAWGDEYLARMLKTLDKEKVKATFFFDGTWLAKHKELAAEMMAKGHELSNHAYTHPDMSKLSLQRQKEEIGKTEALLKELGAGNKWFAPPSGDYDARTVRAASEFGLRTVLWTIDTIDWKNPPSSAVVAKIAARVGPGNLILMHPTKASDGALSGMIEAIRAKGYAPGTVSEALSPRRTF</sequence>
<protein>
    <recommendedName>
        <fullName evidence="1">NodB homology domain-containing protein</fullName>
    </recommendedName>
</protein>
<dbReference type="GO" id="GO:0016020">
    <property type="term" value="C:membrane"/>
    <property type="evidence" value="ECO:0007669"/>
    <property type="project" value="TreeGrafter"/>
</dbReference>
<dbReference type="RefSeq" id="WP_119149482.1">
    <property type="nucleotide sequence ID" value="NZ_JBHSOV010000024.1"/>
</dbReference>
<dbReference type="AlphaFoldDB" id="A0A398CKZ8"/>
<dbReference type="GO" id="GO:0016810">
    <property type="term" value="F:hydrolase activity, acting on carbon-nitrogen (but not peptide) bonds"/>
    <property type="evidence" value="ECO:0007669"/>
    <property type="project" value="InterPro"/>
</dbReference>
<accession>A0A398CKZ8</accession>
<dbReference type="InterPro" id="IPR011330">
    <property type="entry name" value="Glyco_hydro/deAcase_b/a-brl"/>
</dbReference>
<dbReference type="CDD" id="cd10950">
    <property type="entry name" value="CE4_BsYlxY_like"/>
    <property type="match status" value="1"/>
</dbReference>
<dbReference type="InterPro" id="IPR002509">
    <property type="entry name" value="NODB_dom"/>
</dbReference>
<dbReference type="OrthoDB" id="9812065at2"/>
<dbReference type="PANTHER" id="PTHR10587">
    <property type="entry name" value="GLYCOSYL TRANSFERASE-RELATED"/>
    <property type="match status" value="1"/>
</dbReference>
<gene>
    <name evidence="2" type="ORF">D3H35_11640</name>
</gene>
<feature type="domain" description="NodB homology" evidence="1">
    <location>
        <begin position="139"/>
        <end position="314"/>
    </location>
</feature>
<dbReference type="GO" id="GO:0005975">
    <property type="term" value="P:carbohydrate metabolic process"/>
    <property type="evidence" value="ECO:0007669"/>
    <property type="project" value="InterPro"/>
</dbReference>
<dbReference type="PANTHER" id="PTHR10587:SF80">
    <property type="entry name" value="CHITOOLIGOSACCHARIDE DEACETYLASE"/>
    <property type="match status" value="1"/>
</dbReference>
<keyword evidence="3" id="KW-1185">Reference proteome</keyword>
<dbReference type="SUPFAM" id="SSF88713">
    <property type="entry name" value="Glycoside hydrolase/deacetylase"/>
    <property type="match status" value="1"/>
</dbReference>
<dbReference type="EMBL" id="QXJM01000037">
    <property type="protein sequence ID" value="RIE03333.1"/>
    <property type="molecule type" value="Genomic_DNA"/>
</dbReference>
<evidence type="ECO:0000313" key="3">
    <source>
        <dbReference type="Proteomes" id="UP000266340"/>
    </source>
</evidence>
<proteinExistence type="predicted"/>
<dbReference type="InterPro" id="IPR050248">
    <property type="entry name" value="Polysacc_deacetylase_ArnD"/>
</dbReference>
<dbReference type="PROSITE" id="PS51677">
    <property type="entry name" value="NODB"/>
    <property type="match status" value="1"/>
</dbReference>
<reference evidence="2 3" key="1">
    <citation type="submission" date="2018-09" db="EMBL/GenBank/DDBJ databases">
        <title>Cohnella cavernae sp. nov., isolated from a karst cave.</title>
        <authorList>
            <person name="Zhu H."/>
        </authorList>
    </citation>
    <scope>NUCLEOTIDE SEQUENCE [LARGE SCALE GENOMIC DNA]</scope>
    <source>
        <strain evidence="2 3">K2E09-144</strain>
    </source>
</reference>
<dbReference type="Pfam" id="PF01522">
    <property type="entry name" value="Polysacc_deac_1"/>
    <property type="match status" value="1"/>
</dbReference>
<evidence type="ECO:0000259" key="1">
    <source>
        <dbReference type="PROSITE" id="PS51677"/>
    </source>
</evidence>
<dbReference type="Proteomes" id="UP000266340">
    <property type="component" value="Unassembled WGS sequence"/>
</dbReference>
<evidence type="ECO:0000313" key="2">
    <source>
        <dbReference type="EMBL" id="RIE03333.1"/>
    </source>
</evidence>